<keyword evidence="4" id="KW-0812">Transmembrane</keyword>
<evidence type="ECO:0000256" key="3">
    <source>
        <dbReference type="ARBA" id="ARBA00022617"/>
    </source>
</evidence>
<evidence type="ECO:0000256" key="8">
    <source>
        <dbReference type="ARBA" id="ARBA00023004"/>
    </source>
</evidence>
<sequence>MDSIVLLPLVALLVVAISWLWNYTVVRLIWRPHCIAKEFREKQGIHGPAYKFLGGNNGEIGSLKKEADGQVLDLRDHNYLPRIAPHFLKWRAQYGEPFLFWYGPKPRICIFDYELARQILSSKSGHFLKNDAPPTLVALMGKGLILVEGTDWVRHRRVINPAFNMDKLKMMIRTMMGCAQSLAKELEDVASKNKNRVTEVELNQKFRGLTADIIAHTAFGSSYQLGKEAFQAQHDLTEITMATLLQVQLPGLNYLPTERNKRKWKLEKNLRNTLMQIIRSRLSSKDGEYGNDLLGLMLGACASDEQGEVSLSMDEIIDECKTFFFAGHETTSLLLTWTVFLLSVYPEWQERLRNEMTMVLLETLRLYNPALFIQRKPIADITVGSLTIPGGVAVYIPVPIMHRDKKIWGDDADEFNPLRFRDGAARAAEIPHALLSFSIGPRSCIGQSFAMLEAKAVMVAMLRRLSFGVSPGYVHAPVDLITLKPKFGLPVIVRLLDT</sequence>
<dbReference type="InterPro" id="IPR002401">
    <property type="entry name" value="Cyt_P450_E_grp-I"/>
</dbReference>
<evidence type="ECO:0000256" key="6">
    <source>
        <dbReference type="ARBA" id="ARBA00022989"/>
    </source>
</evidence>
<reference evidence="13" key="1">
    <citation type="submission" date="2015-04" db="UniProtKB">
        <authorList>
            <consortium name="EnsemblPlants"/>
        </authorList>
    </citation>
    <scope>IDENTIFICATION</scope>
</reference>
<evidence type="ECO:0000256" key="11">
    <source>
        <dbReference type="PIRSR" id="PIRSR602401-1"/>
    </source>
</evidence>
<dbReference type="GO" id="GO:0006629">
    <property type="term" value="P:lipid metabolic process"/>
    <property type="evidence" value="ECO:0007669"/>
    <property type="project" value="UniProtKB-ARBA"/>
</dbReference>
<dbReference type="GO" id="GO:0016705">
    <property type="term" value="F:oxidoreductase activity, acting on paired donors, with incorporation or reduction of molecular oxygen"/>
    <property type="evidence" value="ECO:0007669"/>
    <property type="project" value="InterPro"/>
</dbReference>
<evidence type="ECO:0000256" key="7">
    <source>
        <dbReference type="ARBA" id="ARBA00023002"/>
    </source>
</evidence>
<dbReference type="InterPro" id="IPR050665">
    <property type="entry name" value="Cytochrome_P450_Monooxygen"/>
</dbReference>
<dbReference type="EnsemblPlants" id="OPUNC03G17930.1">
    <property type="protein sequence ID" value="OPUNC03G17930.1"/>
    <property type="gene ID" value="OPUNC03G17930"/>
</dbReference>
<dbReference type="Gramene" id="OPUNC03G17930.1">
    <property type="protein sequence ID" value="OPUNC03G17930.1"/>
    <property type="gene ID" value="OPUNC03G17930"/>
</dbReference>
<comment type="similarity">
    <text evidence="2 12">Belongs to the cytochrome P450 family.</text>
</comment>
<dbReference type="eggNOG" id="KOG0157">
    <property type="taxonomic scope" value="Eukaryota"/>
</dbReference>
<dbReference type="InterPro" id="IPR036396">
    <property type="entry name" value="Cyt_P450_sf"/>
</dbReference>
<protein>
    <recommendedName>
        <fullName evidence="15">Cytochrome P450</fullName>
    </recommendedName>
</protein>
<accession>A0A0E0KE76</accession>
<evidence type="ECO:0000313" key="14">
    <source>
        <dbReference type="Proteomes" id="UP000026962"/>
    </source>
</evidence>
<keyword evidence="8 11" id="KW-0408">Iron</keyword>
<evidence type="ECO:0000256" key="12">
    <source>
        <dbReference type="RuleBase" id="RU000461"/>
    </source>
</evidence>
<feature type="binding site" description="axial binding residue" evidence="11">
    <location>
        <position position="444"/>
    </location>
    <ligand>
        <name>heme</name>
        <dbReference type="ChEBI" id="CHEBI:30413"/>
    </ligand>
    <ligandPart>
        <name>Fe</name>
        <dbReference type="ChEBI" id="CHEBI:18248"/>
    </ligandPart>
</feature>
<evidence type="ECO:0000256" key="2">
    <source>
        <dbReference type="ARBA" id="ARBA00010617"/>
    </source>
</evidence>
<dbReference type="PANTHER" id="PTHR24282:SF135">
    <property type="entry name" value="CYTOCHROME P450 709B2"/>
    <property type="match status" value="1"/>
</dbReference>
<evidence type="ECO:0000313" key="13">
    <source>
        <dbReference type="EnsemblPlants" id="OPUNC03G17930.1"/>
    </source>
</evidence>
<dbReference type="HOGENOM" id="CLU_001570_5_0_1"/>
<keyword evidence="3 11" id="KW-0349">Heme</keyword>
<evidence type="ECO:0008006" key="15">
    <source>
        <dbReference type="Google" id="ProtNLM"/>
    </source>
</evidence>
<dbReference type="GO" id="GO:0005506">
    <property type="term" value="F:iron ion binding"/>
    <property type="evidence" value="ECO:0007669"/>
    <property type="project" value="InterPro"/>
</dbReference>
<dbReference type="PRINTS" id="PR00385">
    <property type="entry name" value="P450"/>
</dbReference>
<dbReference type="STRING" id="4537.A0A0E0KE76"/>
<proteinExistence type="inferred from homology"/>
<dbReference type="InterPro" id="IPR017972">
    <property type="entry name" value="Cyt_P450_CS"/>
</dbReference>
<dbReference type="Gene3D" id="1.10.630.10">
    <property type="entry name" value="Cytochrome P450"/>
    <property type="match status" value="1"/>
</dbReference>
<dbReference type="Pfam" id="PF00067">
    <property type="entry name" value="p450"/>
    <property type="match status" value="1"/>
</dbReference>
<evidence type="ECO:0000256" key="9">
    <source>
        <dbReference type="ARBA" id="ARBA00023033"/>
    </source>
</evidence>
<keyword evidence="10" id="KW-0472">Membrane</keyword>
<dbReference type="AlphaFoldDB" id="A0A0E0KE76"/>
<name>A0A0E0KE76_ORYPU</name>
<dbReference type="InterPro" id="IPR001128">
    <property type="entry name" value="Cyt_P450"/>
</dbReference>
<keyword evidence="9 12" id="KW-0503">Monooxygenase</keyword>
<evidence type="ECO:0000256" key="4">
    <source>
        <dbReference type="ARBA" id="ARBA00022692"/>
    </source>
</evidence>
<organism evidence="13">
    <name type="scientific">Oryza punctata</name>
    <name type="common">Red rice</name>
    <dbReference type="NCBI Taxonomy" id="4537"/>
    <lineage>
        <taxon>Eukaryota</taxon>
        <taxon>Viridiplantae</taxon>
        <taxon>Streptophyta</taxon>
        <taxon>Embryophyta</taxon>
        <taxon>Tracheophyta</taxon>
        <taxon>Spermatophyta</taxon>
        <taxon>Magnoliopsida</taxon>
        <taxon>Liliopsida</taxon>
        <taxon>Poales</taxon>
        <taxon>Poaceae</taxon>
        <taxon>BOP clade</taxon>
        <taxon>Oryzoideae</taxon>
        <taxon>Oryzeae</taxon>
        <taxon>Oryzinae</taxon>
        <taxon>Oryza</taxon>
    </lineage>
</organism>
<evidence type="ECO:0000256" key="5">
    <source>
        <dbReference type="ARBA" id="ARBA00022723"/>
    </source>
</evidence>
<dbReference type="OMA" id="HEMKYIE"/>
<comment type="subcellular location">
    <subcellularLocation>
        <location evidence="1">Membrane</location>
    </subcellularLocation>
</comment>
<comment type="cofactor">
    <cofactor evidence="11">
        <name>heme</name>
        <dbReference type="ChEBI" id="CHEBI:30413"/>
    </cofactor>
</comment>
<keyword evidence="7 12" id="KW-0560">Oxidoreductase</keyword>
<dbReference type="PRINTS" id="PR00463">
    <property type="entry name" value="EP450I"/>
</dbReference>
<keyword evidence="5 11" id="KW-0479">Metal-binding</keyword>
<dbReference type="GO" id="GO:0020037">
    <property type="term" value="F:heme binding"/>
    <property type="evidence" value="ECO:0007669"/>
    <property type="project" value="InterPro"/>
</dbReference>
<evidence type="ECO:0000256" key="10">
    <source>
        <dbReference type="ARBA" id="ARBA00023136"/>
    </source>
</evidence>
<dbReference type="PANTHER" id="PTHR24282">
    <property type="entry name" value="CYTOCHROME P450 FAMILY MEMBER"/>
    <property type="match status" value="1"/>
</dbReference>
<dbReference type="GO" id="GO:0016020">
    <property type="term" value="C:membrane"/>
    <property type="evidence" value="ECO:0007669"/>
    <property type="project" value="UniProtKB-SubCell"/>
</dbReference>
<dbReference type="PROSITE" id="PS00086">
    <property type="entry name" value="CYTOCHROME_P450"/>
    <property type="match status" value="1"/>
</dbReference>
<reference evidence="13" key="2">
    <citation type="submission" date="2018-05" db="EMBL/GenBank/DDBJ databases">
        <title>OpunRS2 (Oryza punctata Reference Sequence Version 2).</title>
        <authorList>
            <person name="Zhang J."/>
            <person name="Kudrna D."/>
            <person name="Lee S."/>
            <person name="Talag J."/>
            <person name="Welchert J."/>
            <person name="Wing R.A."/>
        </authorList>
    </citation>
    <scope>NUCLEOTIDE SEQUENCE [LARGE SCALE GENOMIC DNA]</scope>
</reference>
<dbReference type="Proteomes" id="UP000026962">
    <property type="component" value="Chromosome 3"/>
</dbReference>
<keyword evidence="6" id="KW-1133">Transmembrane helix</keyword>
<evidence type="ECO:0000256" key="1">
    <source>
        <dbReference type="ARBA" id="ARBA00004370"/>
    </source>
</evidence>
<dbReference type="GO" id="GO:0004497">
    <property type="term" value="F:monooxygenase activity"/>
    <property type="evidence" value="ECO:0007669"/>
    <property type="project" value="UniProtKB-KW"/>
</dbReference>
<dbReference type="SUPFAM" id="SSF48264">
    <property type="entry name" value="Cytochrome P450"/>
    <property type="match status" value="1"/>
</dbReference>
<keyword evidence="14" id="KW-1185">Reference proteome</keyword>